<evidence type="ECO:0000313" key="1">
    <source>
        <dbReference type="EMBL" id="NKY48822.1"/>
    </source>
</evidence>
<accession>A0A846XRU1</accession>
<sequence>MRVALSAVGEVASWSIGTAVGVTATVVRGSMAGDPPPQVLSRAGDQVRASVRRALGISALDTAGPAPDAPGLRERGAELLRRSASVHGDDHADRDHHPAFARILADLAPDEARILRFLYLDGPQPALDIRTGRSLGSGSRQVEAGMSLIGETAALRHADRAVTYLTNLRRLGLITDRGDQLGNPTRYQLLESQPEVRRLLKRGLGTKVDYRSIALTVFGTEFTCACLPVPPLGQAL</sequence>
<dbReference type="Pfam" id="PF14337">
    <property type="entry name" value="Abi_alpha"/>
    <property type="match status" value="1"/>
</dbReference>
<reference evidence="1 2" key="1">
    <citation type="submission" date="2020-04" db="EMBL/GenBank/DDBJ databases">
        <title>MicrobeNet Type strains.</title>
        <authorList>
            <person name="Nicholson A.C."/>
        </authorList>
    </citation>
    <scope>NUCLEOTIDE SEQUENCE [LARGE SCALE GENOMIC DNA]</scope>
    <source>
        <strain evidence="1 2">JCM 12354</strain>
    </source>
</reference>
<organism evidence="1 2">
    <name type="scientific">Nocardia vermiculata</name>
    <dbReference type="NCBI Taxonomy" id="257274"/>
    <lineage>
        <taxon>Bacteria</taxon>
        <taxon>Bacillati</taxon>
        <taxon>Actinomycetota</taxon>
        <taxon>Actinomycetes</taxon>
        <taxon>Mycobacteriales</taxon>
        <taxon>Nocardiaceae</taxon>
        <taxon>Nocardia</taxon>
    </lineage>
</organism>
<keyword evidence="2" id="KW-1185">Reference proteome</keyword>
<dbReference type="EMBL" id="JAAXOP010000001">
    <property type="protein sequence ID" value="NKY48822.1"/>
    <property type="molecule type" value="Genomic_DNA"/>
</dbReference>
<gene>
    <name evidence="1" type="ORF">HGA08_01180</name>
</gene>
<protein>
    <submittedName>
        <fullName evidence="1">DUF4393 domain-containing protein</fullName>
    </submittedName>
</protein>
<dbReference type="InterPro" id="IPR025506">
    <property type="entry name" value="Abi_alpha"/>
</dbReference>
<name>A0A846XRU1_9NOCA</name>
<comment type="caution">
    <text evidence="1">The sequence shown here is derived from an EMBL/GenBank/DDBJ whole genome shotgun (WGS) entry which is preliminary data.</text>
</comment>
<dbReference type="AlphaFoldDB" id="A0A846XRU1"/>
<dbReference type="Gene3D" id="3.30.110.190">
    <property type="match status" value="1"/>
</dbReference>
<evidence type="ECO:0000313" key="2">
    <source>
        <dbReference type="Proteomes" id="UP000565711"/>
    </source>
</evidence>
<dbReference type="Proteomes" id="UP000565711">
    <property type="component" value="Unassembled WGS sequence"/>
</dbReference>
<proteinExistence type="predicted"/>